<dbReference type="InterPro" id="IPR030458">
    <property type="entry name" value="Glyco_hydro_31_AS"/>
</dbReference>
<dbReference type="InterPro" id="IPR025887">
    <property type="entry name" value="Glyco_hydro_31_N_dom"/>
</dbReference>
<evidence type="ECO:0000313" key="10">
    <source>
        <dbReference type="Proteomes" id="UP000298616"/>
    </source>
</evidence>
<feature type="domain" description="Glycoside hydrolase family 31 N-terminal" evidence="6">
    <location>
        <begin position="30"/>
        <end position="192"/>
    </location>
</feature>
<dbReference type="Proteomes" id="UP000298616">
    <property type="component" value="Chromosome"/>
</dbReference>
<dbReference type="AlphaFoldDB" id="A0A4D7JVZ1"/>
<dbReference type="GO" id="GO:0030246">
    <property type="term" value="F:carbohydrate binding"/>
    <property type="evidence" value="ECO:0007669"/>
    <property type="project" value="InterPro"/>
</dbReference>
<dbReference type="InterPro" id="IPR033403">
    <property type="entry name" value="DUF5110"/>
</dbReference>
<name>A0A4D7JVZ1_9BACT</name>
<dbReference type="SUPFAM" id="SSF74650">
    <property type="entry name" value="Galactose mutarotase-like"/>
    <property type="match status" value="1"/>
</dbReference>
<dbReference type="InterPro" id="IPR013780">
    <property type="entry name" value="Glyco_hydro_b"/>
</dbReference>
<reference evidence="9 10" key="1">
    <citation type="submission" date="2018-04" db="EMBL/GenBank/DDBJ databases">
        <title>Complete genome uncultured novel isolate.</title>
        <authorList>
            <person name="Merlino G."/>
        </authorList>
    </citation>
    <scope>NUCLEOTIDE SEQUENCE [LARGE SCALE GENOMIC DNA]</scope>
    <source>
        <strain evidence="10">R1DC9</strain>
    </source>
</reference>
<dbReference type="Gene3D" id="2.60.40.1760">
    <property type="entry name" value="glycosyl hydrolase (family 31)"/>
    <property type="match status" value="1"/>
</dbReference>
<evidence type="ECO:0000256" key="2">
    <source>
        <dbReference type="ARBA" id="ARBA00022801"/>
    </source>
</evidence>
<dbReference type="GO" id="GO:0005975">
    <property type="term" value="P:carbohydrate metabolic process"/>
    <property type="evidence" value="ECO:0007669"/>
    <property type="project" value="InterPro"/>
</dbReference>
<dbReference type="Pfam" id="PF17137">
    <property type="entry name" value="DUF5110"/>
    <property type="match status" value="1"/>
</dbReference>
<dbReference type="KEGG" id="fpf:DCC35_09630"/>
<dbReference type="OrthoDB" id="176168at2"/>
<dbReference type="Pfam" id="PF21365">
    <property type="entry name" value="Glyco_hydro_31_3rd"/>
    <property type="match status" value="1"/>
</dbReference>
<dbReference type="InterPro" id="IPR000322">
    <property type="entry name" value="Glyco_hydro_31_TIM"/>
</dbReference>
<dbReference type="InterPro" id="IPR048395">
    <property type="entry name" value="Glyco_hydro_31_C"/>
</dbReference>
<dbReference type="Pfam" id="PF13802">
    <property type="entry name" value="Gal_mutarotas_2"/>
    <property type="match status" value="1"/>
</dbReference>
<keyword evidence="3 4" id="KW-0326">Glycosidase</keyword>
<keyword evidence="2 4" id="KW-0378">Hydrolase</keyword>
<dbReference type="CDD" id="cd06604">
    <property type="entry name" value="GH31_glucosidase_II_MalA"/>
    <property type="match status" value="1"/>
</dbReference>
<feature type="domain" description="Glycosyl hydrolase family 31 C-terminal" evidence="8">
    <location>
        <begin position="567"/>
        <end position="652"/>
    </location>
</feature>
<evidence type="ECO:0000259" key="8">
    <source>
        <dbReference type="Pfam" id="PF21365"/>
    </source>
</evidence>
<dbReference type="PANTHER" id="PTHR22762">
    <property type="entry name" value="ALPHA-GLUCOSIDASE"/>
    <property type="match status" value="1"/>
</dbReference>
<evidence type="ECO:0000256" key="4">
    <source>
        <dbReference type="RuleBase" id="RU361185"/>
    </source>
</evidence>
<dbReference type="PANTHER" id="PTHR22762:SF120">
    <property type="entry name" value="HETEROGLYCAN GLUCOSIDASE 1"/>
    <property type="match status" value="1"/>
</dbReference>
<organism evidence="9 10">
    <name type="scientific">Mangrovivirga cuniculi</name>
    <dbReference type="NCBI Taxonomy" id="2715131"/>
    <lineage>
        <taxon>Bacteria</taxon>
        <taxon>Pseudomonadati</taxon>
        <taxon>Bacteroidota</taxon>
        <taxon>Cytophagia</taxon>
        <taxon>Cytophagales</taxon>
        <taxon>Mangrovivirgaceae</taxon>
        <taxon>Mangrovivirga</taxon>
    </lineage>
</organism>
<evidence type="ECO:0000259" key="7">
    <source>
        <dbReference type="Pfam" id="PF17137"/>
    </source>
</evidence>
<gene>
    <name evidence="9" type="ORF">DCC35_09630</name>
</gene>
<dbReference type="InterPro" id="IPR011013">
    <property type="entry name" value="Gal_mutarotase_sf_dom"/>
</dbReference>
<evidence type="ECO:0000259" key="6">
    <source>
        <dbReference type="Pfam" id="PF13802"/>
    </source>
</evidence>
<dbReference type="Pfam" id="PF01055">
    <property type="entry name" value="Glyco_hydro_31_2nd"/>
    <property type="match status" value="1"/>
</dbReference>
<evidence type="ECO:0000256" key="1">
    <source>
        <dbReference type="ARBA" id="ARBA00007806"/>
    </source>
</evidence>
<dbReference type="CDD" id="cd14752">
    <property type="entry name" value="GH31_N"/>
    <property type="match status" value="1"/>
</dbReference>
<dbReference type="EMBL" id="CP028923">
    <property type="protein sequence ID" value="QCK14985.1"/>
    <property type="molecule type" value="Genomic_DNA"/>
</dbReference>
<keyword evidence="10" id="KW-1185">Reference proteome</keyword>
<comment type="similarity">
    <text evidence="1 4">Belongs to the glycosyl hydrolase 31 family.</text>
</comment>
<dbReference type="Gene3D" id="3.20.20.80">
    <property type="entry name" value="Glycosidases"/>
    <property type="match status" value="1"/>
</dbReference>
<dbReference type="SUPFAM" id="SSF51445">
    <property type="entry name" value="(Trans)glycosidases"/>
    <property type="match status" value="1"/>
</dbReference>
<dbReference type="GO" id="GO:0004553">
    <property type="term" value="F:hydrolase activity, hydrolyzing O-glycosyl compounds"/>
    <property type="evidence" value="ECO:0007669"/>
    <property type="project" value="InterPro"/>
</dbReference>
<dbReference type="RefSeq" id="WP_137090571.1">
    <property type="nucleotide sequence ID" value="NZ_CP028923.1"/>
</dbReference>
<dbReference type="InterPro" id="IPR017853">
    <property type="entry name" value="GH"/>
</dbReference>
<proteinExistence type="inferred from homology"/>
<evidence type="ECO:0000259" key="5">
    <source>
        <dbReference type="Pfam" id="PF01055"/>
    </source>
</evidence>
<dbReference type="Gene3D" id="2.60.40.1180">
    <property type="entry name" value="Golgi alpha-mannosidase II"/>
    <property type="match status" value="2"/>
</dbReference>
<feature type="domain" description="DUF5110" evidence="7">
    <location>
        <begin position="671"/>
        <end position="739"/>
    </location>
</feature>
<protein>
    <submittedName>
        <fullName evidence="9">Glycoside hydrolase family 31</fullName>
    </submittedName>
</protein>
<accession>A0A4D7JVZ1</accession>
<feature type="domain" description="Glycoside hydrolase family 31 TIM barrel" evidence="5">
    <location>
        <begin position="236"/>
        <end position="559"/>
    </location>
</feature>
<dbReference type="SUPFAM" id="SSF51011">
    <property type="entry name" value="Glycosyl hydrolase domain"/>
    <property type="match status" value="1"/>
</dbReference>
<evidence type="ECO:0000313" key="9">
    <source>
        <dbReference type="EMBL" id="QCK14985.1"/>
    </source>
</evidence>
<dbReference type="PROSITE" id="PS00129">
    <property type="entry name" value="GLYCOSYL_HYDROL_F31_1"/>
    <property type="match status" value="1"/>
</dbReference>
<evidence type="ECO:0000256" key="3">
    <source>
        <dbReference type="ARBA" id="ARBA00023295"/>
    </source>
</evidence>
<sequence>MSLLSESVGSVDKVDFNDSKISLKLSNGSAEISSFDEQIFRVRVMIKDERDFSYAITNPDKINEEVKFDDLDSKIRFSTTKGHLEIYKYQFIVDLLNHSEKSLTKDDSLGTRFIGNELTVYKRLKEDEKFLGLGEKTGPLNKKGRAYVNWNTDQFAYSPDDDPMYCTTPFYLGVHKDGLYGVFLDSTYKSSFNFGASNDRFTSITVENGSLNIYYILGDSLAEITQAYCRLTGTQALPPKWSLGYQQCRYSYYPEHEIRNLARTFRDKKIPADVLYFDIHYMEDYKVFTFHNERFPDPKKLISDLKEDGFRSVVIVDPGIKVEKGYDAYEEGKDKGYFMKYPDGEDFAAQVWPGWSNFPDFTNPEVRDWWKDKIGYYTNLDITGIWNDMNEIASWGQSTPDLIINDYDGDKTSHKKARNVYGMQMARSTAEGIIQNKPNERPFVLTRSAYAGIQRFAAVWTGDNVSSDDHMLLGARMLAGMGLCGMAFAGNDAGGFVGETSGKLFARWIAQSAFTPFFRGHTMVNSTDAEPWSFGEEVEDVSRNFIELRYKLMPYIYSLFWEAHNNGMPIVRTLAYYWSNDSTVYDGAFENQYLFGDSIMVAPMRSDTDFVKIYFPQGVWYDLFTDEKYIGSEVSILEYEIAKYPLFARGGTFFTEQSLVQNTNENHDGVLKIHLYQGSTGSVFNFVHFEDDNISFDYKEDKYYQRTISYDPEKNELVFLSSEGKMESSFNKIQLIFHGFEIDNLSINGSEKSVREIKQYRFIGKISNFDPFYNDDDDGLHADQLPYVEFENEKGEIRVKW</sequence>